<dbReference type="EMBL" id="QKYT01000215">
    <property type="protein sequence ID" value="RIA89570.1"/>
    <property type="molecule type" value="Genomic_DNA"/>
</dbReference>
<proteinExistence type="predicted"/>
<name>A0A397STT6_9GLOM</name>
<comment type="caution">
    <text evidence="1">The sequence shown here is derived from an EMBL/GenBank/DDBJ whole genome shotgun (WGS) entry which is preliminary data.</text>
</comment>
<dbReference type="Proteomes" id="UP000265703">
    <property type="component" value="Unassembled WGS sequence"/>
</dbReference>
<evidence type="ECO:0000313" key="2">
    <source>
        <dbReference type="Proteomes" id="UP000265703"/>
    </source>
</evidence>
<reference evidence="1 2" key="1">
    <citation type="submission" date="2018-06" db="EMBL/GenBank/DDBJ databases">
        <title>Comparative genomics reveals the genomic features of Rhizophagus irregularis, R. cerebriforme, R. diaphanum and Gigaspora rosea, and their symbiotic lifestyle signature.</title>
        <authorList>
            <person name="Morin E."/>
            <person name="San Clemente H."/>
            <person name="Chen E.C.H."/>
            <person name="De La Providencia I."/>
            <person name="Hainaut M."/>
            <person name="Kuo A."/>
            <person name="Kohler A."/>
            <person name="Murat C."/>
            <person name="Tang N."/>
            <person name="Roy S."/>
            <person name="Loubradou J."/>
            <person name="Henrissat B."/>
            <person name="Grigoriev I.V."/>
            <person name="Corradi N."/>
            <person name="Roux C."/>
            <person name="Martin F.M."/>
        </authorList>
    </citation>
    <scope>NUCLEOTIDE SEQUENCE [LARGE SCALE GENOMIC DNA]</scope>
    <source>
        <strain evidence="1 2">DAOM 227022</strain>
    </source>
</reference>
<dbReference type="OrthoDB" id="2331117at2759"/>
<accession>A0A397STT6</accession>
<keyword evidence="2" id="KW-1185">Reference proteome</keyword>
<dbReference type="AlphaFoldDB" id="A0A397STT6"/>
<evidence type="ECO:0000313" key="1">
    <source>
        <dbReference type="EMBL" id="RIA89570.1"/>
    </source>
</evidence>
<sequence>MFCTILFDWIESHERATKICKSETNSGIVKVDFKGVRLSDNQEIWHLEVAGSPSHPTISHTVGDSKKMLRTDILNLISILQNHLDCKIELATRIKVFSSLVIVIKYADVIPTGAFFGYQSQLNGIYINNDRLISALQTEIRDQYFTEEFKNAIFTLCAIDHENKTCKEMKLDDKISDYFNDNPDGRFINILVESPQRVEPTSGES</sequence>
<protein>
    <submittedName>
        <fullName evidence="1">Uncharacterized protein</fullName>
    </submittedName>
</protein>
<gene>
    <name evidence="1" type="ORF">C1645_824692</name>
</gene>
<organism evidence="1 2">
    <name type="scientific">Glomus cerebriforme</name>
    <dbReference type="NCBI Taxonomy" id="658196"/>
    <lineage>
        <taxon>Eukaryota</taxon>
        <taxon>Fungi</taxon>
        <taxon>Fungi incertae sedis</taxon>
        <taxon>Mucoromycota</taxon>
        <taxon>Glomeromycotina</taxon>
        <taxon>Glomeromycetes</taxon>
        <taxon>Glomerales</taxon>
        <taxon>Glomeraceae</taxon>
        <taxon>Glomus</taxon>
    </lineage>
</organism>